<dbReference type="PANTHER" id="PTHR43086:SF2">
    <property type="entry name" value="HYDROXYSTEROID DEHYDROGENASE-LIKE PROTEIN 1"/>
    <property type="match status" value="1"/>
</dbReference>
<evidence type="ECO:0000256" key="12">
    <source>
        <dbReference type="HAMAP-Rule" id="MF_03107"/>
    </source>
</evidence>
<comment type="catalytic activity">
    <reaction evidence="12">
        <text>a very-long-chain (3R)-3-hydroxyacyl-CoA + NADP(+) = a very-long-chain 3-oxoacyl-CoA + NADPH + H(+)</text>
        <dbReference type="Rhea" id="RHEA:48680"/>
        <dbReference type="ChEBI" id="CHEBI:15378"/>
        <dbReference type="ChEBI" id="CHEBI:57783"/>
        <dbReference type="ChEBI" id="CHEBI:58349"/>
        <dbReference type="ChEBI" id="CHEBI:85440"/>
        <dbReference type="ChEBI" id="CHEBI:90725"/>
        <dbReference type="EC" id="1.1.1.330"/>
    </reaction>
</comment>
<dbReference type="GO" id="GO:0141040">
    <property type="term" value="F:very-long-chain 3-oxoacyl-CoA reductase activity"/>
    <property type="evidence" value="ECO:0007669"/>
    <property type="project" value="UniProtKB-EC"/>
</dbReference>
<dbReference type="HAMAP" id="MF_03107">
    <property type="entry name" value="3_ketoreductase"/>
    <property type="match status" value="1"/>
</dbReference>
<dbReference type="InterPro" id="IPR036291">
    <property type="entry name" value="NAD(P)-bd_dom_sf"/>
</dbReference>
<dbReference type="InterPro" id="IPR020904">
    <property type="entry name" value="Sc_DH/Rdtase_CS"/>
</dbReference>
<dbReference type="GO" id="GO:0045703">
    <property type="term" value="F:ketoreductase activity"/>
    <property type="evidence" value="ECO:0007669"/>
    <property type="project" value="UniProtKB-UniRule"/>
</dbReference>
<dbReference type="CDD" id="cd05356">
    <property type="entry name" value="17beta-HSD1_like_SDR_c"/>
    <property type="match status" value="1"/>
</dbReference>
<evidence type="ECO:0000256" key="2">
    <source>
        <dbReference type="ARBA" id="ARBA00022516"/>
    </source>
</evidence>
<evidence type="ECO:0000256" key="10">
    <source>
        <dbReference type="ARBA" id="ARBA00023136"/>
    </source>
</evidence>
<dbReference type="InterPro" id="IPR002347">
    <property type="entry name" value="SDR_fam"/>
</dbReference>
<evidence type="ECO:0000256" key="14">
    <source>
        <dbReference type="SAM" id="Phobius"/>
    </source>
</evidence>
<evidence type="ECO:0000313" key="15">
    <source>
        <dbReference type="EMBL" id="KIN98507.1"/>
    </source>
</evidence>
<keyword evidence="10 12" id="KW-0472">Membrane</keyword>
<reference evidence="15 16" key="1">
    <citation type="submission" date="2014-04" db="EMBL/GenBank/DDBJ databases">
        <authorList>
            <consortium name="DOE Joint Genome Institute"/>
            <person name="Kuo A."/>
            <person name="Kohler A."/>
            <person name="Costa M.D."/>
            <person name="Nagy L.G."/>
            <person name="Floudas D."/>
            <person name="Copeland A."/>
            <person name="Barry K.W."/>
            <person name="Cichocki N."/>
            <person name="Veneault-Fourrey C."/>
            <person name="LaButti K."/>
            <person name="Lindquist E.A."/>
            <person name="Lipzen A."/>
            <person name="Lundell T."/>
            <person name="Morin E."/>
            <person name="Murat C."/>
            <person name="Sun H."/>
            <person name="Tunlid A."/>
            <person name="Henrissat B."/>
            <person name="Grigoriev I.V."/>
            <person name="Hibbett D.S."/>
            <person name="Martin F."/>
            <person name="Nordberg H.P."/>
            <person name="Cantor M.N."/>
            <person name="Hua S.X."/>
        </authorList>
    </citation>
    <scope>NUCLEOTIDE SEQUENCE [LARGE SCALE GENOMIC DNA]</scope>
    <source>
        <strain evidence="15 16">Marx 270</strain>
    </source>
</reference>
<feature type="active site" description="Proton acceptor" evidence="12">
    <location>
        <position position="216"/>
    </location>
</feature>
<dbReference type="EMBL" id="KN832014">
    <property type="protein sequence ID" value="KIN98507.1"/>
    <property type="molecule type" value="Genomic_DNA"/>
</dbReference>
<dbReference type="PIRSF" id="PIRSF000126">
    <property type="entry name" value="11-beta-HSD1"/>
    <property type="match status" value="1"/>
</dbReference>
<dbReference type="Pfam" id="PF00106">
    <property type="entry name" value="adh_short"/>
    <property type="match status" value="1"/>
</dbReference>
<dbReference type="HOGENOM" id="CLU_010194_38_0_1"/>
<name>A0A0C3ING8_PISTI</name>
<evidence type="ECO:0000256" key="1">
    <source>
        <dbReference type="ARBA" id="ARBA00005194"/>
    </source>
</evidence>
<keyword evidence="4 12" id="KW-0256">Endoplasmic reticulum</keyword>
<dbReference type="PRINTS" id="PR00080">
    <property type="entry name" value="SDRFAMILY"/>
</dbReference>
<dbReference type="UniPathway" id="UPA00094"/>
<evidence type="ECO:0000313" key="16">
    <source>
        <dbReference type="Proteomes" id="UP000054217"/>
    </source>
</evidence>
<keyword evidence="9 12" id="KW-0443">Lipid metabolism</keyword>
<evidence type="ECO:0000256" key="8">
    <source>
        <dbReference type="ARBA" id="ARBA00023002"/>
    </source>
</evidence>
<comment type="subcellular location">
    <subcellularLocation>
        <location evidence="12">Endoplasmic reticulum membrane</location>
        <topology evidence="12">Single-pass membrane protein</topology>
    </subcellularLocation>
</comment>
<dbReference type="PRINTS" id="PR00081">
    <property type="entry name" value="GDHRDH"/>
</dbReference>
<evidence type="ECO:0000256" key="11">
    <source>
        <dbReference type="ARBA" id="ARBA00023160"/>
    </source>
</evidence>
<keyword evidence="7 12" id="KW-1133">Transmembrane helix</keyword>
<dbReference type="EC" id="1.1.1.330" evidence="12"/>
<dbReference type="PANTHER" id="PTHR43086">
    <property type="entry name" value="VERY-LONG-CHAIN 3-OXOOACYL-COA REDUCTASE"/>
    <property type="match status" value="1"/>
</dbReference>
<comment type="similarity">
    <text evidence="12 13">Belongs to the short-chain dehydrogenases/reductases (SDR) family.</text>
</comment>
<evidence type="ECO:0000256" key="5">
    <source>
        <dbReference type="ARBA" id="ARBA00022832"/>
    </source>
</evidence>
<dbReference type="FunFam" id="3.40.50.720:FF:000137">
    <property type="entry name" value="Hydroxysteroid (17-beta) dehydrogenase 3"/>
    <property type="match status" value="1"/>
</dbReference>
<dbReference type="FunCoup" id="A0A0C3ING8">
    <property type="interactions" value="491"/>
</dbReference>
<keyword evidence="2 12" id="KW-0444">Lipid biosynthesis</keyword>
<dbReference type="InterPro" id="IPR027533">
    <property type="entry name" value="3_ketoreductase_fungal"/>
</dbReference>
<sequence length="340" mass="37473">MSVTCLKNWLEKQVSVCPLTYAVILSIGAFTLARFLFKTWLVFSQTFIFSGKSLKQFGAMRGAWAVVTGASDGIGREFALQLGSAGFNVLLVARNQAMLSDVASEIAERTAGRAESKIYVLDFAKKDTEAFGGLKSLLDNLDVGVLVNNVGKSHVMPTYFAETTDQENEEIVIINVDTMIRVTHAVLPGMVQRKRGLIFNVGSFAGQVPSPMLATYSGTKAFMSTFTSALAEEVWKYNIIVQHLNTYFVVSKMSNIRKSSALVPTPRAYVRAALSKVGLACGAAMTERPGTLTPFWSHALLDYLIHVIGWKSAFISYTHALHKDIRRRALRKLERKAKSQ</sequence>
<dbReference type="GO" id="GO:0005789">
    <property type="term" value="C:endoplasmic reticulum membrane"/>
    <property type="evidence" value="ECO:0007669"/>
    <property type="project" value="UniProtKB-SubCell"/>
</dbReference>
<keyword evidence="16" id="KW-1185">Reference proteome</keyword>
<dbReference type="AlphaFoldDB" id="A0A0C3ING8"/>
<keyword evidence="8 12" id="KW-0560">Oxidoreductase</keyword>
<dbReference type="OrthoDB" id="5545019at2759"/>
<evidence type="ECO:0000256" key="13">
    <source>
        <dbReference type="RuleBase" id="RU000363"/>
    </source>
</evidence>
<protein>
    <recommendedName>
        <fullName evidence="12">Very-long-chain 3-oxoacyl-CoA reductase</fullName>
        <ecNumber evidence="12">1.1.1.330</ecNumber>
    </recommendedName>
    <alternativeName>
        <fullName evidence="12">3-ketoacyl-CoA reductase</fullName>
        <shortName evidence="12">3-ketoreductase</shortName>
        <shortName evidence="12">KAR</shortName>
    </alternativeName>
    <alternativeName>
        <fullName evidence="12">Microsomal beta-keto-reductase</fullName>
    </alternativeName>
</protein>
<evidence type="ECO:0000256" key="3">
    <source>
        <dbReference type="ARBA" id="ARBA00022692"/>
    </source>
</evidence>
<organism evidence="15 16">
    <name type="scientific">Pisolithus tinctorius Marx 270</name>
    <dbReference type="NCBI Taxonomy" id="870435"/>
    <lineage>
        <taxon>Eukaryota</taxon>
        <taxon>Fungi</taxon>
        <taxon>Dikarya</taxon>
        <taxon>Basidiomycota</taxon>
        <taxon>Agaricomycotina</taxon>
        <taxon>Agaricomycetes</taxon>
        <taxon>Agaricomycetidae</taxon>
        <taxon>Boletales</taxon>
        <taxon>Sclerodermatineae</taxon>
        <taxon>Pisolithaceae</taxon>
        <taxon>Pisolithus</taxon>
    </lineage>
</organism>
<dbReference type="Proteomes" id="UP000054217">
    <property type="component" value="Unassembled WGS sequence"/>
</dbReference>
<keyword evidence="5 12" id="KW-0276">Fatty acid metabolism</keyword>
<accession>A0A0C3ING8</accession>
<feature type="binding site" evidence="12">
    <location>
        <position position="203"/>
    </location>
    <ligand>
        <name>substrate</name>
    </ligand>
</feature>
<dbReference type="SUPFAM" id="SSF51735">
    <property type="entry name" value="NAD(P)-binding Rossmann-fold domains"/>
    <property type="match status" value="1"/>
</dbReference>
<dbReference type="InParanoid" id="A0A0C3ING8"/>
<evidence type="ECO:0000256" key="9">
    <source>
        <dbReference type="ARBA" id="ARBA00023098"/>
    </source>
</evidence>
<evidence type="ECO:0000256" key="7">
    <source>
        <dbReference type="ARBA" id="ARBA00022989"/>
    </source>
</evidence>
<keyword evidence="11 12" id="KW-0275">Fatty acid biosynthesis</keyword>
<evidence type="ECO:0000256" key="4">
    <source>
        <dbReference type="ARBA" id="ARBA00022824"/>
    </source>
</evidence>
<proteinExistence type="inferred from homology"/>
<keyword evidence="3 12" id="KW-0812">Transmembrane</keyword>
<dbReference type="STRING" id="870435.A0A0C3ING8"/>
<gene>
    <name evidence="15" type="ORF">M404DRAFT_1005175</name>
</gene>
<reference evidence="16" key="2">
    <citation type="submission" date="2015-01" db="EMBL/GenBank/DDBJ databases">
        <title>Evolutionary Origins and Diversification of the Mycorrhizal Mutualists.</title>
        <authorList>
            <consortium name="DOE Joint Genome Institute"/>
            <consortium name="Mycorrhizal Genomics Consortium"/>
            <person name="Kohler A."/>
            <person name="Kuo A."/>
            <person name="Nagy L.G."/>
            <person name="Floudas D."/>
            <person name="Copeland A."/>
            <person name="Barry K.W."/>
            <person name="Cichocki N."/>
            <person name="Veneault-Fourrey C."/>
            <person name="LaButti K."/>
            <person name="Lindquist E.A."/>
            <person name="Lipzen A."/>
            <person name="Lundell T."/>
            <person name="Morin E."/>
            <person name="Murat C."/>
            <person name="Riley R."/>
            <person name="Ohm R."/>
            <person name="Sun H."/>
            <person name="Tunlid A."/>
            <person name="Henrissat B."/>
            <person name="Grigoriev I.V."/>
            <person name="Hibbett D.S."/>
            <person name="Martin F."/>
        </authorList>
    </citation>
    <scope>NUCLEOTIDE SEQUENCE [LARGE SCALE GENOMIC DNA]</scope>
    <source>
        <strain evidence="16">Marx 270</strain>
    </source>
</reference>
<comment type="pathway">
    <text evidence="1">Lipid metabolism; fatty acid biosynthesis.</text>
</comment>
<comment type="function">
    <text evidence="12">Component of the microsomal membrane bound fatty acid elongation system, which produces the 26-carbon very long-chain fatty acids (VLCFA) from palmitate. Catalyzes the reduction of the 3-ketoacyl-CoA intermediate that is formed in each cycle of fatty acid elongation. VLCFAs serve as precursors for ceramide and sphingolipids.</text>
</comment>
<keyword evidence="6 12" id="KW-0521">NADP</keyword>
<evidence type="ECO:0000256" key="6">
    <source>
        <dbReference type="ARBA" id="ARBA00022857"/>
    </source>
</evidence>
<dbReference type="GO" id="GO:0030497">
    <property type="term" value="P:fatty acid elongation"/>
    <property type="evidence" value="ECO:0007669"/>
    <property type="project" value="UniProtKB-UniRule"/>
</dbReference>
<dbReference type="PROSITE" id="PS00061">
    <property type="entry name" value="ADH_SHORT"/>
    <property type="match status" value="1"/>
</dbReference>
<feature type="transmembrane region" description="Helical" evidence="14">
    <location>
        <begin position="19"/>
        <end position="37"/>
    </location>
</feature>
<dbReference type="Gene3D" id="3.40.50.720">
    <property type="entry name" value="NAD(P)-binding Rossmann-like Domain"/>
    <property type="match status" value="1"/>
</dbReference>